<gene>
    <name evidence="1" type="ORF">POL58_41310</name>
</gene>
<evidence type="ECO:0000313" key="2">
    <source>
        <dbReference type="Proteomes" id="UP001217838"/>
    </source>
</evidence>
<keyword evidence="2" id="KW-1185">Reference proteome</keyword>
<accession>A0ABT5BJC8</accession>
<dbReference type="EMBL" id="JAQNDN010000024">
    <property type="protein sequence ID" value="MDC0674259.1"/>
    <property type="molecule type" value="Genomic_DNA"/>
</dbReference>
<reference evidence="1 2" key="1">
    <citation type="submission" date="2022-11" db="EMBL/GenBank/DDBJ databases">
        <title>Minimal conservation of predation-associated metabolite biosynthetic gene clusters underscores biosynthetic potential of Myxococcota including descriptions for ten novel species: Archangium lansinium sp. nov., Myxococcus landrumus sp. nov., Nannocystis bai.</title>
        <authorList>
            <person name="Ahearne A."/>
            <person name="Stevens C."/>
            <person name="Dowd S."/>
        </authorList>
    </citation>
    <scope>NUCLEOTIDE SEQUENCE [LARGE SCALE GENOMIC DNA]</scope>
    <source>
        <strain evidence="1 2">NCELM</strain>
    </source>
</reference>
<comment type="caution">
    <text evidence="1">The sequence shown here is derived from an EMBL/GenBank/DDBJ whole genome shotgun (WGS) entry which is preliminary data.</text>
</comment>
<dbReference type="RefSeq" id="WP_272008333.1">
    <property type="nucleotide sequence ID" value="NZ_JAQNDN010000024.1"/>
</dbReference>
<protein>
    <submittedName>
        <fullName evidence="1">Uncharacterized protein</fullName>
    </submittedName>
</protein>
<sequence length="378" mass="40578">MLTRTCLEEHVNTMPRRERAASPPLALLVLLFTALPAVRARAGNPVRPRTPVVHLDEACLVTLDRAVTPTAALAYTIPYEDTCDLPHAAPTHQFFALCRALAPGESLPQWLSELDLHAALATGVLLPPVVPADIVAFNPAWSGCITRIAAPRAIDCEAAREPILWALHDMSPGTYAVAAYTFHPPVNLWTPRRGLFRIVDSAAGELPPAAAFANRETFVYEGEALDLEVCVGAEPGATADLAYALHTAPDTWFPIAADLPIAGDRLHVPWDPRPELAATELRLRVDIRDLSGRTATAVAPELVHILAVPGESAEPSIPDPAPDICRIPGPELPAVDCEDRSGTGGQVSEDMSIRTSCNLAGACPPPLLALFLLVRRRR</sequence>
<proteinExistence type="predicted"/>
<organism evidence="1 2">
    <name type="scientific">Nannocystis radixulma</name>
    <dbReference type="NCBI Taxonomy" id="2995305"/>
    <lineage>
        <taxon>Bacteria</taxon>
        <taxon>Pseudomonadati</taxon>
        <taxon>Myxococcota</taxon>
        <taxon>Polyangia</taxon>
        <taxon>Nannocystales</taxon>
        <taxon>Nannocystaceae</taxon>
        <taxon>Nannocystis</taxon>
    </lineage>
</organism>
<dbReference type="Proteomes" id="UP001217838">
    <property type="component" value="Unassembled WGS sequence"/>
</dbReference>
<evidence type="ECO:0000313" key="1">
    <source>
        <dbReference type="EMBL" id="MDC0674259.1"/>
    </source>
</evidence>
<name>A0ABT5BJC8_9BACT</name>